<protein>
    <recommendedName>
        <fullName evidence="4">PE-PGRS family protein</fullName>
    </recommendedName>
</protein>
<evidence type="ECO:0000313" key="2">
    <source>
        <dbReference type="EMBL" id="QYL18229.1"/>
    </source>
</evidence>
<reference evidence="2 3" key="1">
    <citation type="submission" date="2021-07" db="EMBL/GenBank/DDBJ databases">
        <title>Whole genome sequencing of non-tuberculosis mycobacteria type-strains.</title>
        <authorList>
            <person name="Igarashi Y."/>
            <person name="Osugi A."/>
            <person name="Mitarai S."/>
        </authorList>
    </citation>
    <scope>NUCLEOTIDE SEQUENCE [LARGE SCALE GENOMIC DNA]</scope>
    <source>
        <strain evidence="2 3">JCM 16370</strain>
    </source>
</reference>
<evidence type="ECO:0000256" key="1">
    <source>
        <dbReference type="SAM" id="MobiDB-lite"/>
    </source>
</evidence>
<feature type="compositionally biased region" description="Low complexity" evidence="1">
    <location>
        <begin position="237"/>
        <end position="262"/>
    </location>
</feature>
<dbReference type="RefSeq" id="WP_096310486.1">
    <property type="nucleotide sequence ID" value="NZ_BAAAVX010000003.1"/>
</dbReference>
<keyword evidence="3" id="KW-1185">Reference proteome</keyword>
<dbReference type="EMBL" id="CP080333">
    <property type="protein sequence ID" value="QYL18229.1"/>
    <property type="molecule type" value="Genomic_DNA"/>
</dbReference>
<evidence type="ECO:0000313" key="3">
    <source>
        <dbReference type="Proteomes" id="UP000825367"/>
    </source>
</evidence>
<sequence length="277" mass="28211">MEHAARRPIIALAALTTAGALGLAPVVVTPPDLHAPTITQSQISARELQLTDAWSDLFAATGANVTELVKLFVGAESGVPLPNPTIFLAPIATQIVLNQLIYVGQLFSGQGGQIPGEIQTHLTNVGKVMGEVIPALPQILGLWVQTPFAAIQQALASISTAANPLIGVLEAPAVFLNFALNTTTGLLGAEGPIGFPITVRNVLATAIDPPLPGWLSHILQPGKPAGAVSSQIPTPKSAIAASSARAGSKSPSATASKASPAKTAHRSSGGTGHSKRD</sequence>
<gene>
    <name evidence="2" type="ORF">K0O64_06790</name>
</gene>
<feature type="region of interest" description="Disordered" evidence="1">
    <location>
        <begin position="225"/>
        <end position="277"/>
    </location>
</feature>
<dbReference type="Proteomes" id="UP000825367">
    <property type="component" value="Chromosome"/>
</dbReference>
<organism evidence="2 3">
    <name type="scientific">Mycolicibacterium pallens</name>
    <dbReference type="NCBI Taxonomy" id="370524"/>
    <lineage>
        <taxon>Bacteria</taxon>
        <taxon>Bacillati</taxon>
        <taxon>Actinomycetota</taxon>
        <taxon>Actinomycetes</taxon>
        <taxon>Mycobacteriales</taxon>
        <taxon>Mycobacteriaceae</taxon>
        <taxon>Mycolicibacterium</taxon>
    </lineage>
</organism>
<evidence type="ECO:0008006" key="4">
    <source>
        <dbReference type="Google" id="ProtNLM"/>
    </source>
</evidence>
<name>A0ABX8VRT8_9MYCO</name>
<proteinExistence type="predicted"/>
<accession>A0ABX8VRT8</accession>